<dbReference type="PANTHER" id="PTHR35807">
    <property type="entry name" value="TRANSCRIPTIONAL REGULATOR REDD-RELATED"/>
    <property type="match status" value="1"/>
</dbReference>
<keyword evidence="3" id="KW-0805">Transcription regulation</keyword>
<comment type="caution">
    <text evidence="8">The sequence shown here is derived from an EMBL/GenBank/DDBJ whole genome shotgun (WGS) entry which is preliminary data.</text>
</comment>
<dbReference type="InterPro" id="IPR011990">
    <property type="entry name" value="TPR-like_helical_dom_sf"/>
</dbReference>
<dbReference type="Pfam" id="PF00486">
    <property type="entry name" value="Trans_reg_C"/>
    <property type="match status" value="1"/>
</dbReference>
<evidence type="ECO:0000256" key="1">
    <source>
        <dbReference type="ARBA" id="ARBA00005820"/>
    </source>
</evidence>
<dbReference type="InterPro" id="IPR002182">
    <property type="entry name" value="NB-ARC"/>
</dbReference>
<dbReference type="PRINTS" id="PR00364">
    <property type="entry name" value="DISEASERSIST"/>
</dbReference>
<dbReference type="SUPFAM" id="SSF52540">
    <property type="entry name" value="P-loop containing nucleoside triphosphate hydrolases"/>
    <property type="match status" value="1"/>
</dbReference>
<reference evidence="8 9" key="1">
    <citation type="submission" date="2019-09" db="EMBL/GenBank/DDBJ databases">
        <authorList>
            <person name="Wang X."/>
        </authorList>
    </citation>
    <scope>NUCLEOTIDE SEQUENCE [LARGE SCALE GENOMIC DNA]</scope>
    <source>
        <strain evidence="8 9">CICC 11023</strain>
    </source>
</reference>
<dbReference type="SUPFAM" id="SSF46894">
    <property type="entry name" value="C-terminal effector domain of the bipartite response regulators"/>
    <property type="match status" value="1"/>
</dbReference>
<dbReference type="InterPro" id="IPR001867">
    <property type="entry name" value="OmpR/PhoB-type_DNA-bd"/>
</dbReference>
<evidence type="ECO:0000256" key="4">
    <source>
        <dbReference type="ARBA" id="ARBA00023125"/>
    </source>
</evidence>
<dbReference type="EMBL" id="VXLC01000021">
    <property type="protein sequence ID" value="KAA8884277.1"/>
    <property type="molecule type" value="Genomic_DNA"/>
</dbReference>
<protein>
    <recommendedName>
        <fullName evidence="7">OmpR/PhoB-type domain-containing protein</fullName>
    </recommendedName>
</protein>
<dbReference type="PANTHER" id="PTHR35807:SF1">
    <property type="entry name" value="TRANSCRIPTIONAL REGULATOR REDD"/>
    <property type="match status" value="1"/>
</dbReference>
<dbReference type="OrthoDB" id="5521887at2"/>
<sequence length="981" mass="105501">MDPAALRFTMLGRVTIRRGDLILPLARPRTQAVLTALLFAAGTPLSAAQLVDAVWGDELPGDAVASLRSHVRLLRQLVEPDRAPHTRSSVLVSVGDGYELRIPRAAVDVQQAEELARTAENARAAADFAQARELLGRALELWQGEALAGVPGPAAAGQRRRLSELHTALLEARLEMDLRMGRHEQVTGELAALSAEFPLRERLRGLWMTALYHCRRRSEALSVYADTRRLLIEELGIEPGPELAELHQRILDDDPELSRAESRPSTQGISLDLGASVRPAQLPRDVADFTGREAVVRELCEILTPTGFSTPIAIVIGMGGVGKTTLATHVAHLVRDHFPDGQLYADLHGMDDRPADPVAVLGVFLRTLGVLDGDLPSTGPERAGLLRTLLADRRVLMVLDNASGLDQVTPLLPGGGGCAVLITSRAVLPLADATIRRLDVLPDVEARNLLGHIIGEQRTAAEPEAAQAVVTACGRLPLAIRVIGARLAARPQWSIATVAGRLADEQRRLPELRCGDLAVDASFAFGYRQLDPATARAFVRLAIPALPDLSLAAAAAILGVSPAVATDVCESLVDLGLLQSTAADRYSYHDLLRLFARTMEARGDREQVLTRLLDYHLASAKTIVRQRYPGHRLDYVPATEHGGEPIRSAAQAQAWLDTERAGLIALHRQIAADHPGLVPSSVDVAMLISETIDNSAQSGELAHALRQLLAVAEQRDDPDIEIRARLALGLVLALDLGRGAEAATVLERARNLLRPTGNRLLMGFAEHLLGAAAWSTGRDEDAIVHMAAAVELFRDLGDASWEGWACATLADRYGDAAQWDRVVETAGRALRLAAELGGASFDSLSLAQLARVALIRDHDPERAMSLCTEGVHAARAHGRRLHLGWALYRLAQVALHDRRFDVAEAAAAEAAAVLAEAADPIRRGQALQFQAAALAGQGRMDEAREVRGRLDEFYARIGLTPPPSDSVADAIALATAGNQRI</sequence>
<dbReference type="RefSeq" id="WP_150406256.1">
    <property type="nucleotide sequence ID" value="NZ_VXLC01000021.1"/>
</dbReference>
<evidence type="ECO:0000313" key="9">
    <source>
        <dbReference type="Proteomes" id="UP000323876"/>
    </source>
</evidence>
<dbReference type="Pfam" id="PF03704">
    <property type="entry name" value="BTAD"/>
    <property type="match status" value="1"/>
</dbReference>
<gene>
    <name evidence="8" type="ORF">F3087_34195</name>
</gene>
<dbReference type="CDD" id="cd15831">
    <property type="entry name" value="BTAD"/>
    <property type="match status" value="1"/>
</dbReference>
<evidence type="ECO:0000256" key="2">
    <source>
        <dbReference type="ARBA" id="ARBA00022737"/>
    </source>
</evidence>
<dbReference type="InterPro" id="IPR016032">
    <property type="entry name" value="Sig_transdc_resp-reg_C-effctor"/>
</dbReference>
<evidence type="ECO:0000259" key="7">
    <source>
        <dbReference type="PROSITE" id="PS51755"/>
    </source>
</evidence>
<dbReference type="Gene3D" id="3.40.50.300">
    <property type="entry name" value="P-loop containing nucleotide triphosphate hydrolases"/>
    <property type="match status" value="1"/>
</dbReference>
<dbReference type="GO" id="GO:0000160">
    <property type="term" value="P:phosphorelay signal transduction system"/>
    <property type="evidence" value="ECO:0007669"/>
    <property type="project" value="InterPro"/>
</dbReference>
<dbReference type="PROSITE" id="PS51755">
    <property type="entry name" value="OMPR_PHOB"/>
    <property type="match status" value="1"/>
</dbReference>
<feature type="DNA-binding region" description="OmpR/PhoB-type" evidence="6">
    <location>
        <begin position="1"/>
        <end position="102"/>
    </location>
</feature>
<keyword evidence="4 6" id="KW-0238">DNA-binding</keyword>
<dbReference type="Gene3D" id="1.25.40.10">
    <property type="entry name" value="Tetratricopeptide repeat domain"/>
    <property type="match status" value="2"/>
</dbReference>
<organism evidence="8 9">
    <name type="scientific">Nocardia colli</name>
    <dbReference type="NCBI Taxonomy" id="2545717"/>
    <lineage>
        <taxon>Bacteria</taxon>
        <taxon>Bacillati</taxon>
        <taxon>Actinomycetota</taxon>
        <taxon>Actinomycetes</taxon>
        <taxon>Mycobacteriales</taxon>
        <taxon>Nocardiaceae</taxon>
        <taxon>Nocardia</taxon>
    </lineage>
</organism>
<dbReference type="SMART" id="SM01043">
    <property type="entry name" value="BTAD"/>
    <property type="match status" value="1"/>
</dbReference>
<dbReference type="InterPro" id="IPR051677">
    <property type="entry name" value="AfsR-DnrI-RedD_regulator"/>
</dbReference>
<evidence type="ECO:0000256" key="5">
    <source>
        <dbReference type="ARBA" id="ARBA00023163"/>
    </source>
</evidence>
<dbReference type="Gene3D" id="1.10.8.430">
    <property type="entry name" value="Helical domain of apoptotic protease-activating factors"/>
    <property type="match status" value="1"/>
</dbReference>
<dbReference type="GO" id="GO:0006355">
    <property type="term" value="P:regulation of DNA-templated transcription"/>
    <property type="evidence" value="ECO:0007669"/>
    <property type="project" value="InterPro"/>
</dbReference>
<proteinExistence type="inferred from homology"/>
<keyword evidence="5" id="KW-0804">Transcription</keyword>
<dbReference type="Gene3D" id="1.10.10.10">
    <property type="entry name" value="Winged helix-like DNA-binding domain superfamily/Winged helix DNA-binding domain"/>
    <property type="match status" value="1"/>
</dbReference>
<dbReference type="AlphaFoldDB" id="A0A5N0E4B5"/>
<comment type="similarity">
    <text evidence="1">Belongs to the AfsR/DnrI/RedD regulatory family.</text>
</comment>
<dbReference type="InterPro" id="IPR005158">
    <property type="entry name" value="BTAD"/>
</dbReference>
<keyword evidence="9" id="KW-1185">Reference proteome</keyword>
<evidence type="ECO:0000256" key="3">
    <source>
        <dbReference type="ARBA" id="ARBA00023015"/>
    </source>
</evidence>
<name>A0A5N0E4B5_9NOCA</name>
<evidence type="ECO:0000313" key="8">
    <source>
        <dbReference type="EMBL" id="KAA8884277.1"/>
    </source>
</evidence>
<dbReference type="SMART" id="SM00862">
    <property type="entry name" value="Trans_reg_C"/>
    <property type="match status" value="1"/>
</dbReference>
<dbReference type="InterPro" id="IPR027417">
    <property type="entry name" value="P-loop_NTPase"/>
</dbReference>
<dbReference type="GO" id="GO:0003677">
    <property type="term" value="F:DNA binding"/>
    <property type="evidence" value="ECO:0007669"/>
    <property type="project" value="UniProtKB-UniRule"/>
</dbReference>
<dbReference type="Proteomes" id="UP000323876">
    <property type="component" value="Unassembled WGS sequence"/>
</dbReference>
<evidence type="ECO:0000256" key="6">
    <source>
        <dbReference type="PROSITE-ProRule" id="PRU01091"/>
    </source>
</evidence>
<accession>A0A5N0E4B5</accession>
<dbReference type="Pfam" id="PF00931">
    <property type="entry name" value="NB-ARC"/>
    <property type="match status" value="1"/>
</dbReference>
<keyword evidence="2" id="KW-0677">Repeat</keyword>
<dbReference type="InterPro" id="IPR036388">
    <property type="entry name" value="WH-like_DNA-bd_sf"/>
</dbReference>
<dbReference type="InterPro" id="IPR042197">
    <property type="entry name" value="Apaf_helical"/>
</dbReference>
<dbReference type="GO" id="GO:0043531">
    <property type="term" value="F:ADP binding"/>
    <property type="evidence" value="ECO:0007669"/>
    <property type="project" value="InterPro"/>
</dbReference>
<feature type="domain" description="OmpR/PhoB-type" evidence="7">
    <location>
        <begin position="1"/>
        <end position="102"/>
    </location>
</feature>
<dbReference type="SUPFAM" id="SSF48452">
    <property type="entry name" value="TPR-like"/>
    <property type="match status" value="2"/>
</dbReference>